<evidence type="ECO:0000256" key="2">
    <source>
        <dbReference type="ARBA" id="ARBA00023015"/>
    </source>
</evidence>
<dbReference type="Pfam" id="PF13411">
    <property type="entry name" value="MerR_1"/>
    <property type="match status" value="1"/>
</dbReference>
<evidence type="ECO:0000256" key="3">
    <source>
        <dbReference type="ARBA" id="ARBA00023125"/>
    </source>
</evidence>
<dbReference type="SUPFAM" id="SSF46955">
    <property type="entry name" value="Putative DNA-binding domain"/>
    <property type="match status" value="1"/>
</dbReference>
<reference evidence="7" key="1">
    <citation type="journal article" date="2019" name="Int. J. Syst. Evol. Microbiol.">
        <title>The Global Catalogue of Microorganisms (GCM) 10K type strain sequencing project: providing services to taxonomists for standard genome sequencing and annotation.</title>
        <authorList>
            <consortium name="The Broad Institute Genomics Platform"/>
            <consortium name="The Broad Institute Genome Sequencing Center for Infectious Disease"/>
            <person name="Wu L."/>
            <person name="Ma J."/>
        </authorList>
    </citation>
    <scope>NUCLEOTIDE SEQUENCE [LARGE SCALE GENOMIC DNA]</scope>
    <source>
        <strain evidence="7">CGMCC 1.16306</strain>
    </source>
</reference>
<dbReference type="EMBL" id="JBHSFW010000009">
    <property type="protein sequence ID" value="MFC4619567.1"/>
    <property type="molecule type" value="Genomic_DNA"/>
</dbReference>
<comment type="caution">
    <text evidence="6">The sequence shown here is derived from an EMBL/GenBank/DDBJ whole genome shotgun (WGS) entry which is preliminary data.</text>
</comment>
<organism evidence="6 7">
    <name type="scientific">Camelliibacillus cellulosilyticus</name>
    <dbReference type="NCBI Taxonomy" id="2174486"/>
    <lineage>
        <taxon>Bacteria</taxon>
        <taxon>Bacillati</taxon>
        <taxon>Bacillota</taxon>
        <taxon>Bacilli</taxon>
        <taxon>Bacillales</taxon>
        <taxon>Sporolactobacillaceae</taxon>
        <taxon>Camelliibacillus</taxon>
    </lineage>
</organism>
<dbReference type="PANTHER" id="PTHR30204">
    <property type="entry name" value="REDOX-CYCLING DRUG-SENSING TRANSCRIPTIONAL ACTIVATOR SOXR"/>
    <property type="match status" value="1"/>
</dbReference>
<dbReference type="InterPro" id="IPR047057">
    <property type="entry name" value="MerR_fam"/>
</dbReference>
<dbReference type="InterPro" id="IPR009061">
    <property type="entry name" value="DNA-bd_dom_put_sf"/>
</dbReference>
<keyword evidence="3" id="KW-0238">DNA-binding</keyword>
<evidence type="ECO:0000256" key="4">
    <source>
        <dbReference type="ARBA" id="ARBA00023163"/>
    </source>
</evidence>
<evidence type="ECO:0000259" key="5">
    <source>
        <dbReference type="PROSITE" id="PS50937"/>
    </source>
</evidence>
<keyword evidence="4" id="KW-0804">Transcription</keyword>
<accession>A0ABV9GMW8</accession>
<dbReference type="PROSITE" id="PS50937">
    <property type="entry name" value="HTH_MERR_2"/>
    <property type="match status" value="1"/>
</dbReference>
<feature type="domain" description="HTH merR-type" evidence="5">
    <location>
        <begin position="4"/>
        <end position="73"/>
    </location>
</feature>
<dbReference type="SMART" id="SM00422">
    <property type="entry name" value="HTH_MERR"/>
    <property type="match status" value="1"/>
</dbReference>
<sequence length="129" mass="15291">MNNRMRIGELTERAGVTPRTVRYYESIGLIPEGEREGQGQHYYTEETVDRLRKINQLKKLGLSLDEIRDVIDLYFMELSVIKAKQKVLTILRQHLDEVDQKIAGYQQFRAELQAHIERFERWLEQRGEG</sequence>
<gene>
    <name evidence="6" type="ORF">ACFO4N_12670</name>
</gene>
<dbReference type="PRINTS" id="PR00040">
    <property type="entry name" value="HTHMERR"/>
</dbReference>
<dbReference type="InterPro" id="IPR000551">
    <property type="entry name" value="MerR-type_HTH_dom"/>
</dbReference>
<evidence type="ECO:0000313" key="7">
    <source>
        <dbReference type="Proteomes" id="UP001596022"/>
    </source>
</evidence>
<dbReference type="RefSeq" id="WP_376846657.1">
    <property type="nucleotide sequence ID" value="NZ_JBHSFW010000009.1"/>
</dbReference>
<keyword evidence="1" id="KW-0678">Repressor</keyword>
<dbReference type="PANTHER" id="PTHR30204:SF69">
    <property type="entry name" value="MERR-FAMILY TRANSCRIPTIONAL REGULATOR"/>
    <property type="match status" value="1"/>
</dbReference>
<dbReference type="Gene3D" id="1.10.1660.10">
    <property type="match status" value="1"/>
</dbReference>
<evidence type="ECO:0000313" key="6">
    <source>
        <dbReference type="EMBL" id="MFC4619567.1"/>
    </source>
</evidence>
<dbReference type="Proteomes" id="UP001596022">
    <property type="component" value="Unassembled WGS sequence"/>
</dbReference>
<protein>
    <submittedName>
        <fullName evidence="6">MerR family transcriptional regulator</fullName>
    </submittedName>
</protein>
<evidence type="ECO:0000256" key="1">
    <source>
        <dbReference type="ARBA" id="ARBA00022491"/>
    </source>
</evidence>
<keyword evidence="2" id="KW-0805">Transcription regulation</keyword>
<name>A0ABV9GMW8_9BACL</name>
<keyword evidence="7" id="KW-1185">Reference proteome</keyword>
<proteinExistence type="predicted"/>